<name>A0ABX6JXY8_9MICO</name>
<dbReference type="InterPro" id="IPR033764">
    <property type="entry name" value="Sdr_B"/>
</dbReference>
<reference evidence="5 6" key="1">
    <citation type="submission" date="2020-03" db="EMBL/GenBank/DDBJ databases">
        <title>Leucobacter sp. nov., isolated from beetles.</title>
        <authorList>
            <person name="Hyun D.-W."/>
            <person name="Bae J.-W."/>
        </authorList>
    </citation>
    <scope>NUCLEOTIDE SEQUENCE [LARGE SCALE GENOMIC DNA]</scope>
    <source>
        <strain evidence="5 6">HDW9A</strain>
    </source>
</reference>
<organism evidence="5 6">
    <name type="scientific">Leucobacter coleopterorum</name>
    <dbReference type="NCBI Taxonomy" id="2714933"/>
    <lineage>
        <taxon>Bacteria</taxon>
        <taxon>Bacillati</taxon>
        <taxon>Actinomycetota</taxon>
        <taxon>Actinomycetes</taxon>
        <taxon>Micrococcales</taxon>
        <taxon>Microbacteriaceae</taxon>
        <taxon>Leucobacter</taxon>
    </lineage>
</organism>
<evidence type="ECO:0000313" key="5">
    <source>
        <dbReference type="EMBL" id="QIM17812.1"/>
    </source>
</evidence>
<evidence type="ECO:0000256" key="2">
    <source>
        <dbReference type="ARBA" id="ARBA00022525"/>
    </source>
</evidence>
<dbReference type="RefSeq" id="WP_166328724.1">
    <property type="nucleotide sequence ID" value="NZ_CP049933.1"/>
</dbReference>
<dbReference type="Proteomes" id="UP000503441">
    <property type="component" value="Chromosome"/>
</dbReference>
<dbReference type="Pfam" id="PF17210">
    <property type="entry name" value="SdrD_B"/>
    <property type="match status" value="1"/>
</dbReference>
<keyword evidence="3" id="KW-0732">Signal</keyword>
<dbReference type="InterPro" id="IPR013783">
    <property type="entry name" value="Ig-like_fold"/>
</dbReference>
<evidence type="ECO:0000256" key="3">
    <source>
        <dbReference type="ARBA" id="ARBA00022729"/>
    </source>
</evidence>
<sequence>MTVTLRDSKGEVVASVVVGSDGSFIFPNLPGGDYTVELDQPDGSTISTPGGSKWSVTVAPGETATHEFGLVKEVDLQVEGVSVTVGTVGQEVSAVFSISNAGKDNNITSPRIIFTVPESVSSPTVSAPKGWTVTKNDDGTWTAVGPEAFAPGDAVEITVSGTVTSTETLVFSAEGSTPSDTEQNLANNRAELTGVPVIPASITGLIFNDLNENGIRDAGEKPFGDLEITLAGPGGKPLEKVVTEADGAFAFLKLPASDYKVSFKAPKSYRLTTGGSNWEVQLAPVTRPIMSSVL</sequence>
<proteinExistence type="predicted"/>
<evidence type="ECO:0000259" key="4">
    <source>
        <dbReference type="Pfam" id="PF17210"/>
    </source>
</evidence>
<dbReference type="PANTHER" id="PTHR23303">
    <property type="entry name" value="CARBOXYPEPTIDASE REGULATORY REGION-CONTAINING"/>
    <property type="match status" value="1"/>
</dbReference>
<dbReference type="EMBL" id="CP049933">
    <property type="protein sequence ID" value="QIM17812.1"/>
    <property type="molecule type" value="Genomic_DNA"/>
</dbReference>
<comment type="subcellular location">
    <subcellularLocation>
        <location evidence="1">Secreted</location>
    </subcellularLocation>
</comment>
<keyword evidence="6" id="KW-1185">Reference proteome</keyword>
<keyword evidence="2" id="KW-0964">Secreted</keyword>
<accession>A0ABX6JXY8</accession>
<protein>
    <recommendedName>
        <fullName evidence="4">SD-repeat containing protein B domain-containing protein</fullName>
    </recommendedName>
</protein>
<evidence type="ECO:0000313" key="6">
    <source>
        <dbReference type="Proteomes" id="UP000503441"/>
    </source>
</evidence>
<evidence type="ECO:0000256" key="1">
    <source>
        <dbReference type="ARBA" id="ARBA00004613"/>
    </source>
</evidence>
<dbReference type="Gene3D" id="2.60.40.10">
    <property type="entry name" value="Immunoglobulins"/>
    <property type="match status" value="2"/>
</dbReference>
<dbReference type="InterPro" id="IPR051417">
    <property type="entry name" value="SDr/BOS_complex"/>
</dbReference>
<gene>
    <name evidence="5" type="ORF">G7066_02310</name>
</gene>
<dbReference type="SUPFAM" id="SSF117074">
    <property type="entry name" value="Hypothetical protein PA1324"/>
    <property type="match status" value="2"/>
</dbReference>
<feature type="domain" description="SD-repeat containing protein B" evidence="4">
    <location>
        <begin position="201"/>
        <end position="274"/>
    </location>
</feature>